<dbReference type="Proteomes" id="UP000285744">
    <property type="component" value="Unassembled WGS sequence"/>
</dbReference>
<evidence type="ECO:0000313" key="4">
    <source>
        <dbReference type="EMBL" id="WUP50853.1"/>
    </source>
</evidence>
<dbReference type="SUPFAM" id="SSF52091">
    <property type="entry name" value="SpoIIaa-like"/>
    <property type="match status" value="1"/>
</dbReference>
<accession>A0A420F8I5</accession>
<name>A0A420F8I5_9ACTN</name>
<organism evidence="3 5">
    <name type="scientific">Micromonospora globbae</name>
    <dbReference type="NCBI Taxonomy" id="1894969"/>
    <lineage>
        <taxon>Bacteria</taxon>
        <taxon>Bacillati</taxon>
        <taxon>Actinomycetota</taxon>
        <taxon>Actinomycetes</taxon>
        <taxon>Micromonosporales</taxon>
        <taxon>Micromonosporaceae</taxon>
        <taxon>Micromonospora</taxon>
    </lineage>
</organism>
<dbReference type="InterPro" id="IPR036513">
    <property type="entry name" value="STAS_dom_sf"/>
</dbReference>
<evidence type="ECO:0000313" key="3">
    <source>
        <dbReference type="EMBL" id="RKF29234.1"/>
    </source>
</evidence>
<reference evidence="3 5" key="1">
    <citation type="journal article" date="2018" name="Int. J. Syst. Evol. Microbiol.">
        <title>Micromonospora globbae sp. nov., an endophytic actinomycete isolated from roots of Globba winitii C. H. Wright.</title>
        <authorList>
            <person name="Kuncharoen N."/>
            <person name="Pittayakhajonwut P."/>
            <person name="Tanasupawat S."/>
        </authorList>
    </citation>
    <scope>NUCLEOTIDE SEQUENCE [LARGE SCALE GENOMIC DNA]</scope>
    <source>
        <strain evidence="3 5">WPS1-2</strain>
    </source>
</reference>
<dbReference type="InterPro" id="IPR002645">
    <property type="entry name" value="STAS_dom"/>
</dbReference>
<keyword evidence="6" id="KW-1185">Reference proteome</keyword>
<evidence type="ECO:0000256" key="1">
    <source>
        <dbReference type="SAM" id="MobiDB-lite"/>
    </source>
</evidence>
<reference evidence="4" key="2">
    <citation type="submission" date="2022-10" db="EMBL/GenBank/DDBJ databases">
        <title>The complete genomes of actinobacterial strains from the NBC collection.</title>
        <authorList>
            <person name="Joergensen T.S."/>
            <person name="Alvarez Arevalo M."/>
            <person name="Sterndorff E.B."/>
            <person name="Faurdal D."/>
            <person name="Vuksanovic O."/>
            <person name="Mourched A.-S."/>
            <person name="Charusanti P."/>
            <person name="Shaw S."/>
            <person name="Blin K."/>
            <person name="Weber T."/>
        </authorList>
    </citation>
    <scope>NUCLEOTIDE SEQUENCE</scope>
    <source>
        <strain evidence="4">NBC_00256</strain>
    </source>
</reference>
<evidence type="ECO:0000313" key="6">
    <source>
        <dbReference type="Proteomes" id="UP001432190"/>
    </source>
</evidence>
<dbReference type="EMBL" id="CP108084">
    <property type="protein sequence ID" value="WUP50853.1"/>
    <property type="molecule type" value="Genomic_DNA"/>
</dbReference>
<feature type="region of interest" description="Disordered" evidence="1">
    <location>
        <begin position="84"/>
        <end position="108"/>
    </location>
</feature>
<dbReference type="Proteomes" id="UP001432190">
    <property type="component" value="Chromosome"/>
</dbReference>
<proteinExistence type="predicted"/>
<feature type="compositionally biased region" description="Low complexity" evidence="1">
    <location>
        <begin position="91"/>
        <end position="108"/>
    </location>
</feature>
<evidence type="ECO:0000313" key="5">
    <source>
        <dbReference type="Proteomes" id="UP000285744"/>
    </source>
</evidence>
<dbReference type="EMBL" id="RAQQ01000001">
    <property type="protein sequence ID" value="RKF29234.1"/>
    <property type="molecule type" value="Genomic_DNA"/>
</dbReference>
<protein>
    <submittedName>
        <fullName evidence="3">STAS domain-containing protein</fullName>
    </submittedName>
</protein>
<dbReference type="InterPro" id="IPR058548">
    <property type="entry name" value="MlaB-like_STAS"/>
</dbReference>
<sequence>MSFAVTALPAIAGHRWVCVEGTVDASTAGDVRSVLDGALRPPTRRLTIDLSRARVTDPAGRRCLADMTARAEALGIETSVVDPGRSLPGHAVATPPEPAAASAELALA</sequence>
<dbReference type="PROSITE" id="PS50801">
    <property type="entry name" value="STAS"/>
    <property type="match status" value="1"/>
</dbReference>
<feature type="domain" description="STAS" evidence="2">
    <location>
        <begin position="19"/>
        <end position="81"/>
    </location>
</feature>
<dbReference type="RefSeq" id="WP_120326473.1">
    <property type="nucleotide sequence ID" value="NZ_CP108084.1"/>
</dbReference>
<dbReference type="Pfam" id="PF13466">
    <property type="entry name" value="STAS_2"/>
    <property type="match status" value="1"/>
</dbReference>
<evidence type="ECO:0000259" key="2">
    <source>
        <dbReference type="PROSITE" id="PS50801"/>
    </source>
</evidence>
<dbReference type="AlphaFoldDB" id="A0A420F8I5"/>
<gene>
    <name evidence="3" type="ORF">D7I43_01305</name>
    <name evidence="4" type="ORF">OG994_04865</name>
</gene>
<dbReference type="Gene3D" id="3.30.750.24">
    <property type="entry name" value="STAS domain"/>
    <property type="match status" value="1"/>
</dbReference>